<reference evidence="12" key="2">
    <citation type="submission" date="2021-04" db="EMBL/GenBank/DDBJ databases">
        <title>Brevibacillus composti FJAT-54423, complete genome.</title>
        <authorList>
            <person name="Tang R."/>
        </authorList>
    </citation>
    <scope>NUCLEOTIDE SEQUENCE</scope>
    <source>
        <strain evidence="12">FJAT-54424</strain>
    </source>
</reference>
<name>A0A7T5JMA1_9BACL</name>
<accession>A0A7T5JMA1</accession>
<dbReference type="EMBL" id="CP073708">
    <property type="protein sequence ID" value="QUO39965.1"/>
    <property type="molecule type" value="Genomic_DNA"/>
</dbReference>
<evidence type="ECO:0000256" key="7">
    <source>
        <dbReference type="ARBA" id="ARBA00023136"/>
    </source>
</evidence>
<dbReference type="PANTHER" id="PTHR33451:SF3">
    <property type="entry name" value="MALATE-2H(+)_NA(+)-LACTATE ANTIPORTER"/>
    <property type="match status" value="1"/>
</dbReference>
<feature type="transmembrane region" description="Helical" evidence="9">
    <location>
        <begin position="33"/>
        <end position="55"/>
    </location>
</feature>
<dbReference type="Proteomes" id="UP000677234">
    <property type="component" value="Chromosome"/>
</dbReference>
<evidence type="ECO:0000256" key="5">
    <source>
        <dbReference type="ARBA" id="ARBA00022692"/>
    </source>
</evidence>
<evidence type="ECO:0000313" key="14">
    <source>
        <dbReference type="Proteomes" id="UP000677234"/>
    </source>
</evidence>
<dbReference type="Proteomes" id="UP000595847">
    <property type="component" value="Chromosome"/>
</dbReference>
<dbReference type="InterPro" id="IPR052180">
    <property type="entry name" value="NhaC_Na-H+_Antiporter"/>
</dbReference>
<feature type="transmembrane region" description="Helical" evidence="9">
    <location>
        <begin position="67"/>
        <end position="86"/>
    </location>
</feature>
<sequence>MVAMTYGGILETTKILESIVRAILKLVKTTGHLISTTVGTSVVTNLLACGAFMFATLGVHSLSYAPFAFFCFASPIIAIIYGHFGWKITYVEKTERTLGESAHQEMKLESV</sequence>
<evidence type="ECO:0000256" key="3">
    <source>
        <dbReference type="ARBA" id="ARBA00022449"/>
    </source>
</evidence>
<keyword evidence="14" id="KW-1185">Reference proteome</keyword>
<dbReference type="PANTHER" id="PTHR33451">
    <property type="entry name" value="MALATE-2H(+)/NA(+)-LACTATE ANTIPORTER"/>
    <property type="match status" value="1"/>
</dbReference>
<evidence type="ECO:0000313" key="12">
    <source>
        <dbReference type="EMBL" id="QUO39965.1"/>
    </source>
</evidence>
<evidence type="ECO:0000256" key="4">
    <source>
        <dbReference type="ARBA" id="ARBA00022475"/>
    </source>
</evidence>
<evidence type="ECO:0000256" key="1">
    <source>
        <dbReference type="ARBA" id="ARBA00004651"/>
    </source>
</evidence>
<keyword evidence="4" id="KW-1003">Cell membrane</keyword>
<proteinExistence type="inferred from homology"/>
<evidence type="ECO:0000313" key="11">
    <source>
        <dbReference type="EMBL" id="QQE72887.1"/>
    </source>
</evidence>
<keyword evidence="5 9" id="KW-0812">Transmembrane</keyword>
<keyword evidence="2" id="KW-0813">Transport</keyword>
<comment type="subcellular location">
    <subcellularLocation>
        <location evidence="1">Cell membrane</location>
        <topology evidence="1">Multi-pass membrane protein</topology>
    </subcellularLocation>
</comment>
<dbReference type="RefSeq" id="WP_198826519.1">
    <property type="nucleotide sequence ID" value="NZ_CP066308.1"/>
</dbReference>
<dbReference type="InterPro" id="IPR018461">
    <property type="entry name" value="Na/H_Antiport_NhaC-like_C"/>
</dbReference>
<dbReference type="KEGG" id="bcop:JD108_13150"/>
<dbReference type="AlphaFoldDB" id="A0A7T5JMA1"/>
<dbReference type="EMBL" id="CP066308">
    <property type="protein sequence ID" value="QQE72887.1"/>
    <property type="molecule type" value="Genomic_DNA"/>
</dbReference>
<protein>
    <recommendedName>
        <fullName evidence="10">Na+/H+ antiporter NhaC-like C-terminal domain-containing protein</fullName>
    </recommendedName>
</protein>
<evidence type="ECO:0000259" key="10">
    <source>
        <dbReference type="Pfam" id="PF03553"/>
    </source>
</evidence>
<keyword evidence="6 9" id="KW-1133">Transmembrane helix</keyword>
<comment type="similarity">
    <text evidence="8">Belongs to the NhaC Na(+)/H(+) (TC 2.A.35) antiporter family.</text>
</comment>
<keyword evidence="7 9" id="KW-0472">Membrane</keyword>
<dbReference type="Pfam" id="PF03553">
    <property type="entry name" value="Na_H_antiporter"/>
    <property type="match status" value="1"/>
</dbReference>
<evidence type="ECO:0000256" key="9">
    <source>
        <dbReference type="SAM" id="Phobius"/>
    </source>
</evidence>
<evidence type="ECO:0000313" key="13">
    <source>
        <dbReference type="Proteomes" id="UP000595847"/>
    </source>
</evidence>
<feature type="domain" description="Na+/H+ antiporter NhaC-like C-terminal" evidence="10">
    <location>
        <begin position="49"/>
        <end position="86"/>
    </location>
</feature>
<evidence type="ECO:0000256" key="6">
    <source>
        <dbReference type="ARBA" id="ARBA00022989"/>
    </source>
</evidence>
<evidence type="ECO:0000256" key="8">
    <source>
        <dbReference type="ARBA" id="ARBA00038435"/>
    </source>
</evidence>
<dbReference type="GO" id="GO:0005886">
    <property type="term" value="C:plasma membrane"/>
    <property type="evidence" value="ECO:0007669"/>
    <property type="project" value="UniProtKB-SubCell"/>
</dbReference>
<evidence type="ECO:0000256" key="2">
    <source>
        <dbReference type="ARBA" id="ARBA00022448"/>
    </source>
</evidence>
<dbReference type="GO" id="GO:0015297">
    <property type="term" value="F:antiporter activity"/>
    <property type="evidence" value="ECO:0007669"/>
    <property type="project" value="UniProtKB-KW"/>
</dbReference>
<keyword evidence="3" id="KW-0050">Antiport</keyword>
<gene>
    <name evidence="11" type="ORF">JD108_13150</name>
    <name evidence="12" type="ORF">KDJ56_13095</name>
</gene>
<reference evidence="11 13" key="1">
    <citation type="submission" date="2020-12" db="EMBL/GenBank/DDBJ databases">
        <title>strain FJAT-54423T represents a novel species of the genus Brevibacillus.</title>
        <authorList>
            <person name="Tang R."/>
        </authorList>
    </citation>
    <scope>NUCLEOTIDE SEQUENCE [LARGE SCALE GENOMIC DNA]</scope>
    <source>
        <strain evidence="11 13">FJAT-54423</strain>
    </source>
</reference>
<organism evidence="11 13">
    <name type="scientific">Brevibacillus composti</name>
    <dbReference type="NCBI Taxonomy" id="2796470"/>
    <lineage>
        <taxon>Bacteria</taxon>
        <taxon>Bacillati</taxon>
        <taxon>Bacillota</taxon>
        <taxon>Bacilli</taxon>
        <taxon>Bacillales</taxon>
        <taxon>Paenibacillaceae</taxon>
        <taxon>Brevibacillus</taxon>
    </lineage>
</organism>